<gene>
    <name evidence="2" type="ORF">FQY83_03025</name>
</gene>
<comment type="caution">
    <text evidence="2">The sequence shown here is derived from an EMBL/GenBank/DDBJ whole genome shotgun (WGS) entry which is preliminary data.</text>
</comment>
<dbReference type="RefSeq" id="WP_146384907.1">
    <property type="nucleotide sequence ID" value="NZ_VOHK01000001.1"/>
</dbReference>
<reference evidence="2 3" key="1">
    <citation type="journal article" date="2008" name="Int. J. Syst. Evol. Microbiol.">
        <title>Luteimonas marina sp. nov., isolated from seawater.</title>
        <authorList>
            <person name="Baik K.S."/>
            <person name="Park S.C."/>
            <person name="Kim M.S."/>
            <person name="Kim E.M."/>
            <person name="Park C."/>
            <person name="Chun J."/>
            <person name="Seong C.N."/>
        </authorList>
    </citation>
    <scope>NUCLEOTIDE SEQUENCE [LARGE SCALE GENOMIC DNA]</scope>
    <source>
        <strain evidence="2 3">FR1330</strain>
    </source>
</reference>
<dbReference type="Proteomes" id="UP000319980">
    <property type="component" value="Unassembled WGS sequence"/>
</dbReference>
<proteinExistence type="predicted"/>
<name>A0A5C5UCE4_9GAMM</name>
<evidence type="ECO:0000313" key="3">
    <source>
        <dbReference type="Proteomes" id="UP000319980"/>
    </source>
</evidence>
<organism evidence="2 3">
    <name type="scientific">Luteimonas marina</name>
    <dbReference type="NCBI Taxonomy" id="488485"/>
    <lineage>
        <taxon>Bacteria</taxon>
        <taxon>Pseudomonadati</taxon>
        <taxon>Pseudomonadota</taxon>
        <taxon>Gammaproteobacteria</taxon>
        <taxon>Lysobacterales</taxon>
        <taxon>Lysobacteraceae</taxon>
        <taxon>Luteimonas</taxon>
    </lineage>
</organism>
<accession>A0A5C5UCE4</accession>
<keyword evidence="3" id="KW-1185">Reference proteome</keyword>
<protein>
    <submittedName>
        <fullName evidence="2">DUF4148 domain-containing protein</fullName>
    </submittedName>
</protein>
<feature type="region of interest" description="Disordered" evidence="1">
    <location>
        <begin position="1"/>
        <end position="24"/>
    </location>
</feature>
<evidence type="ECO:0000256" key="1">
    <source>
        <dbReference type="SAM" id="MobiDB-lite"/>
    </source>
</evidence>
<sequence length="57" mass="6138">MAPSKSNNTVLRKSGRSGSKQTATLTREQIEDDLAAFRKAGGKVEKLGNTNTFKKIG</sequence>
<dbReference type="AlphaFoldDB" id="A0A5C5UCE4"/>
<evidence type="ECO:0000313" key="2">
    <source>
        <dbReference type="EMBL" id="TWT23616.1"/>
    </source>
</evidence>
<dbReference type="EMBL" id="VOHK01000001">
    <property type="protein sequence ID" value="TWT23616.1"/>
    <property type="molecule type" value="Genomic_DNA"/>
</dbReference>